<evidence type="ECO:0000313" key="2">
    <source>
        <dbReference type="EMBL" id="KAG0710396.1"/>
    </source>
</evidence>
<dbReference type="Proteomes" id="UP000770661">
    <property type="component" value="Unassembled WGS sequence"/>
</dbReference>
<protein>
    <submittedName>
        <fullName evidence="2">Uncharacterized protein</fullName>
    </submittedName>
</protein>
<comment type="caution">
    <text evidence="2">The sequence shown here is derived from an EMBL/GenBank/DDBJ whole genome shotgun (WGS) entry which is preliminary data.</text>
</comment>
<evidence type="ECO:0000256" key="1">
    <source>
        <dbReference type="SAM" id="MobiDB-lite"/>
    </source>
</evidence>
<evidence type="ECO:0000313" key="3">
    <source>
        <dbReference type="Proteomes" id="UP000770661"/>
    </source>
</evidence>
<name>A0A8J4XQ43_CHIOP</name>
<dbReference type="AlphaFoldDB" id="A0A8J4XQ43"/>
<accession>A0A8J4XQ43</accession>
<feature type="region of interest" description="Disordered" evidence="1">
    <location>
        <begin position="40"/>
        <end position="59"/>
    </location>
</feature>
<sequence length="80" mass="8677">MQLAPLQPLQHRRDVPACASRFKILKQGAPHLVYPGSLGDTSPILHPGRQQKGPTTHCSFGPDSDFFRSSCRDTAGCGTM</sequence>
<organism evidence="2 3">
    <name type="scientific">Chionoecetes opilio</name>
    <name type="common">Atlantic snow crab</name>
    <name type="synonym">Cancer opilio</name>
    <dbReference type="NCBI Taxonomy" id="41210"/>
    <lineage>
        <taxon>Eukaryota</taxon>
        <taxon>Metazoa</taxon>
        <taxon>Ecdysozoa</taxon>
        <taxon>Arthropoda</taxon>
        <taxon>Crustacea</taxon>
        <taxon>Multicrustacea</taxon>
        <taxon>Malacostraca</taxon>
        <taxon>Eumalacostraca</taxon>
        <taxon>Eucarida</taxon>
        <taxon>Decapoda</taxon>
        <taxon>Pleocyemata</taxon>
        <taxon>Brachyura</taxon>
        <taxon>Eubrachyura</taxon>
        <taxon>Majoidea</taxon>
        <taxon>Majidae</taxon>
        <taxon>Chionoecetes</taxon>
    </lineage>
</organism>
<dbReference type="EMBL" id="JACEEZ010024233">
    <property type="protein sequence ID" value="KAG0710396.1"/>
    <property type="molecule type" value="Genomic_DNA"/>
</dbReference>
<keyword evidence="3" id="KW-1185">Reference proteome</keyword>
<proteinExistence type="predicted"/>
<gene>
    <name evidence="2" type="ORF">GWK47_022896</name>
</gene>
<reference evidence="2" key="1">
    <citation type="submission" date="2020-07" db="EMBL/GenBank/DDBJ databases">
        <title>The High-quality genome of the commercially important snow crab, Chionoecetes opilio.</title>
        <authorList>
            <person name="Jeong J.-H."/>
            <person name="Ryu S."/>
        </authorList>
    </citation>
    <scope>NUCLEOTIDE SEQUENCE</scope>
    <source>
        <strain evidence="2">MADBK_172401_WGS</strain>
        <tissue evidence="2">Digestive gland</tissue>
    </source>
</reference>